<protein>
    <submittedName>
        <fullName evidence="1">Uncharacterized protein</fullName>
    </submittedName>
</protein>
<proteinExistence type="predicted"/>
<evidence type="ECO:0000313" key="2">
    <source>
        <dbReference type="Proteomes" id="UP000076858"/>
    </source>
</evidence>
<dbReference type="AlphaFoldDB" id="A0A164MSU6"/>
<sequence>MLKSMLDLKLPICATIGELQRMDLSFTAEQWDLMEGIVKVLSPCEQVSRALSSQRYPSLSKLFPLISLMLEGLTNVFDVNPVRYEGLLIFRNRLMRNIKPRFHNLAHTNQDFRAPKWPFVSFAGFTDPR</sequence>
<comment type="caution">
    <text evidence="1">The sequence shown here is derived from an EMBL/GenBank/DDBJ whole genome shotgun (WGS) entry which is preliminary data.</text>
</comment>
<dbReference type="InterPro" id="IPR012337">
    <property type="entry name" value="RNaseH-like_sf"/>
</dbReference>
<gene>
    <name evidence="1" type="ORF">APZ42_031519</name>
</gene>
<accession>A0A164MSU6</accession>
<name>A0A164MSU6_9CRUS</name>
<organism evidence="1 2">
    <name type="scientific">Daphnia magna</name>
    <dbReference type="NCBI Taxonomy" id="35525"/>
    <lineage>
        <taxon>Eukaryota</taxon>
        <taxon>Metazoa</taxon>
        <taxon>Ecdysozoa</taxon>
        <taxon>Arthropoda</taxon>
        <taxon>Crustacea</taxon>
        <taxon>Branchiopoda</taxon>
        <taxon>Diplostraca</taxon>
        <taxon>Cladocera</taxon>
        <taxon>Anomopoda</taxon>
        <taxon>Daphniidae</taxon>
        <taxon>Daphnia</taxon>
    </lineage>
</organism>
<reference evidence="1 2" key="1">
    <citation type="submission" date="2016-03" db="EMBL/GenBank/DDBJ databases">
        <title>EvidentialGene: Evidence-directed Construction of Genes on Genomes.</title>
        <authorList>
            <person name="Gilbert D.G."/>
            <person name="Choi J.-H."/>
            <person name="Mockaitis K."/>
            <person name="Colbourne J."/>
            <person name="Pfrender M."/>
        </authorList>
    </citation>
    <scope>NUCLEOTIDE SEQUENCE [LARGE SCALE GENOMIC DNA]</scope>
    <source>
        <strain evidence="1 2">Xinb3</strain>
        <tissue evidence="1">Complete organism</tissue>
    </source>
</reference>
<dbReference type="EMBL" id="LRGB01002961">
    <property type="protein sequence ID" value="KZS05323.1"/>
    <property type="molecule type" value="Genomic_DNA"/>
</dbReference>
<keyword evidence="2" id="KW-1185">Reference proteome</keyword>
<dbReference type="SUPFAM" id="SSF53098">
    <property type="entry name" value="Ribonuclease H-like"/>
    <property type="match status" value="1"/>
</dbReference>
<dbReference type="Proteomes" id="UP000076858">
    <property type="component" value="Unassembled WGS sequence"/>
</dbReference>
<evidence type="ECO:0000313" key="1">
    <source>
        <dbReference type="EMBL" id="KZS05323.1"/>
    </source>
</evidence>